<evidence type="ECO:0000259" key="13">
    <source>
        <dbReference type="PROSITE" id="PS51007"/>
    </source>
</evidence>
<dbReference type="Gene3D" id="1.10.760.10">
    <property type="entry name" value="Cytochrome c-like domain"/>
    <property type="match status" value="2"/>
</dbReference>
<keyword evidence="8" id="KW-0326">Glycosidase</keyword>
<keyword evidence="7" id="KW-0119">Carbohydrate metabolism</keyword>
<evidence type="ECO:0000259" key="14">
    <source>
        <dbReference type="PROSITE" id="PS51173"/>
    </source>
</evidence>
<dbReference type="SUPFAM" id="SSF46626">
    <property type="entry name" value="Cytochrome c"/>
    <property type="match status" value="3"/>
</dbReference>
<dbReference type="PANTHER" id="PTHR33751">
    <property type="entry name" value="CBB3-TYPE CYTOCHROME C OXIDASE SUBUNIT FIXP"/>
    <property type="match status" value="1"/>
</dbReference>
<evidence type="ECO:0000256" key="3">
    <source>
        <dbReference type="ARBA" id="ARBA00022723"/>
    </source>
</evidence>
<evidence type="ECO:0000256" key="6">
    <source>
        <dbReference type="ARBA" id="ARBA00023004"/>
    </source>
</evidence>
<dbReference type="InterPro" id="IPR013043">
    <property type="entry name" value="DUF1595"/>
</dbReference>
<feature type="domain" description="CBM2" evidence="14">
    <location>
        <begin position="36"/>
        <end position="145"/>
    </location>
</feature>
<feature type="domain" description="Cytochrome c" evidence="13">
    <location>
        <begin position="559"/>
        <end position="644"/>
    </location>
</feature>
<dbReference type="InterPro" id="IPR036116">
    <property type="entry name" value="FN3_sf"/>
</dbReference>
<feature type="domain" description="Cytochrome c" evidence="13">
    <location>
        <begin position="824"/>
        <end position="943"/>
    </location>
</feature>
<dbReference type="PANTHER" id="PTHR33751:SF9">
    <property type="entry name" value="CYTOCHROME C4"/>
    <property type="match status" value="1"/>
</dbReference>
<evidence type="ECO:0000313" key="16">
    <source>
        <dbReference type="Proteomes" id="UP000672027"/>
    </source>
</evidence>
<evidence type="ECO:0000313" key="15">
    <source>
        <dbReference type="EMBL" id="QTR50260.1"/>
    </source>
</evidence>
<feature type="compositionally biased region" description="Gly residues" evidence="10">
    <location>
        <begin position="650"/>
        <end position="727"/>
    </location>
</feature>
<evidence type="ECO:0000256" key="7">
    <source>
        <dbReference type="ARBA" id="ARBA00023277"/>
    </source>
</evidence>
<dbReference type="Proteomes" id="UP000672027">
    <property type="component" value="Chromosome"/>
</dbReference>
<feature type="domain" description="Cytochrome c" evidence="13">
    <location>
        <begin position="450"/>
        <end position="548"/>
    </location>
</feature>
<evidence type="ECO:0000256" key="4">
    <source>
        <dbReference type="ARBA" id="ARBA00022801"/>
    </source>
</evidence>
<dbReference type="PROSITE" id="PS51173">
    <property type="entry name" value="CBM2"/>
    <property type="match status" value="3"/>
</dbReference>
<dbReference type="InterPro" id="IPR013036">
    <property type="entry name" value="DUF1587"/>
</dbReference>
<feature type="compositionally biased region" description="Polar residues" evidence="10">
    <location>
        <begin position="729"/>
        <end position="738"/>
    </location>
</feature>
<gene>
    <name evidence="15" type="ORF">J8380_01350</name>
</gene>
<keyword evidence="16" id="KW-1185">Reference proteome</keyword>
<name>A0ABX7X2Y0_9GAMM</name>
<keyword evidence="1" id="KW-0813">Transport</keyword>
<feature type="chain" id="PRO_5045855824" evidence="11">
    <location>
        <begin position="40"/>
        <end position="1417"/>
    </location>
</feature>
<feature type="signal peptide" evidence="11">
    <location>
        <begin position="1"/>
        <end position="39"/>
    </location>
</feature>
<evidence type="ECO:0000256" key="2">
    <source>
        <dbReference type="ARBA" id="ARBA00022617"/>
    </source>
</evidence>
<organism evidence="15 16">
    <name type="scientific">Candidatus Thiothrix anitrata</name>
    <dbReference type="NCBI Taxonomy" id="2823902"/>
    <lineage>
        <taxon>Bacteria</taxon>
        <taxon>Pseudomonadati</taxon>
        <taxon>Pseudomonadota</taxon>
        <taxon>Gammaproteobacteria</taxon>
        <taxon>Thiotrichales</taxon>
        <taxon>Thiotrichaceae</taxon>
        <taxon>Thiothrix</taxon>
    </lineage>
</organism>
<dbReference type="InterPro" id="IPR001919">
    <property type="entry name" value="CBD2"/>
</dbReference>
<dbReference type="PROSITE" id="PS00561">
    <property type="entry name" value="CBM2_A"/>
    <property type="match status" value="1"/>
</dbReference>
<keyword evidence="11" id="KW-0732">Signal</keyword>
<keyword evidence="4" id="KW-0378">Hydrolase</keyword>
<keyword evidence="3 9" id="KW-0479">Metal-binding</keyword>
<evidence type="ECO:0000259" key="12">
    <source>
        <dbReference type="PROSITE" id="PS50853"/>
    </source>
</evidence>
<dbReference type="CDD" id="cd00063">
    <property type="entry name" value="FN3"/>
    <property type="match status" value="2"/>
</dbReference>
<dbReference type="InterPro" id="IPR013783">
    <property type="entry name" value="Ig-like_fold"/>
</dbReference>
<feature type="region of interest" description="Disordered" evidence="10">
    <location>
        <begin position="646"/>
        <end position="738"/>
    </location>
</feature>
<dbReference type="Pfam" id="PF07627">
    <property type="entry name" value="PSCyt3"/>
    <property type="match status" value="1"/>
</dbReference>
<dbReference type="Pfam" id="PF07631">
    <property type="entry name" value="PSD4"/>
    <property type="match status" value="1"/>
</dbReference>
<dbReference type="EMBL" id="CP072800">
    <property type="protein sequence ID" value="QTR50260.1"/>
    <property type="molecule type" value="Genomic_DNA"/>
</dbReference>
<dbReference type="InterPro" id="IPR036909">
    <property type="entry name" value="Cyt_c-like_dom_sf"/>
</dbReference>
<dbReference type="SMART" id="SM00060">
    <property type="entry name" value="FN3"/>
    <property type="match status" value="2"/>
</dbReference>
<dbReference type="SMART" id="SM00637">
    <property type="entry name" value="CBD_II"/>
    <property type="match status" value="3"/>
</dbReference>
<dbReference type="RefSeq" id="WP_210227489.1">
    <property type="nucleotide sequence ID" value="NZ_CP072800.1"/>
</dbReference>
<dbReference type="InterPro" id="IPR050597">
    <property type="entry name" value="Cytochrome_c_Oxidase_Subunit"/>
</dbReference>
<dbReference type="Pfam" id="PF07626">
    <property type="entry name" value="PSD3"/>
    <property type="match status" value="1"/>
</dbReference>
<keyword evidence="6 9" id="KW-0408">Iron</keyword>
<dbReference type="Gene3D" id="2.60.40.10">
    <property type="entry name" value="Immunoglobulins"/>
    <property type="match status" value="2"/>
</dbReference>
<evidence type="ECO:0000256" key="5">
    <source>
        <dbReference type="ARBA" id="ARBA00022982"/>
    </source>
</evidence>
<dbReference type="InterPro" id="IPR008965">
    <property type="entry name" value="CBM2/CBM3_carb-bd_dom_sf"/>
</dbReference>
<accession>A0ABX7X2Y0</accession>
<dbReference type="InterPro" id="IPR012291">
    <property type="entry name" value="CBM2_carb-bd_dom_sf"/>
</dbReference>
<evidence type="ECO:0000256" key="11">
    <source>
        <dbReference type="SAM" id="SignalP"/>
    </source>
</evidence>
<sequence>MNKSQNGRLAALSFFRFRWFLLYGLIASLLFVLSPSALAATACKVNYSIPSQWGNGFTANVNITNTGDPWTAWSIKWDMPNNQKITGLWNGAYTQNGTTVTVKNASWNRNVAQGASAQFGFNGSHTGTNAIPTNVSVNGVLCEGNPTPPPPPVTACSVIYSLPAVWGTGFTADVMVKNTGTAVSNWTVTWDMPNAQKVTGLWNGQYQQSDSKVTVSPADWNRNIATGGMIQFGFNGSHSGLNNIPGNVSLNGVKCAGQVDPPPPPPPSCSVDYQIQTQWDNGFTGAIVIKNTGAPWNGWQTTWTMPTGQQITQGWNGTFSQITDKVTVSNVDYNKVIGLNSSISFGFNASHTGLNLKPIDVAVNGTRCSGQADTLVLPPNTPDQLQANLVDNHYARLAWADNSTTEDNMVLERRDNGGNWAVLTTLAANTTQHQDTTLVIARNYEYRVKAVNASGASGYSDIVSVKRQDRNDIRATMLVNNCAACHGTDGYSTGLGTPSIAGLEKNYLIRTMKAYRTGERASTVMGRIAKGYSDLQIERMSDYLSQLSFKPAAQTTDQTLVNRGKTVHENHCIGCHTGTGNDPTLTSTRLEGQWATYLHATLEDYYADRNSNIPDGMADQMRNLKSLYGDDVLQALAQYYAADATAKAGGDSGGGDSGGGDSGGGDSGGGDSGGGDSGGGDSGGGDSGGGDSGGGDSGGGDSGGGDSGGGDSGGGDSGGGDSGGGDSGNTSPAAPSNLTSFVVDNSKVNLSWQDNSNNETGFHIERRTTGTDDTAWARLAELGSNVRAYVDDTVTMGMSYDYRIGAFNAQGSTQSTVVNAALQTVLQYGQAEYQRQGCASCHGVDGKGGFTNLPMTKYTSSHMTTLTNIIRDTMPPGNPGACQNGCASAIASYITDVLTPNANGDDGGGEQACAGSPPAGVRSLRLLTRQEYQNTVNDLLGLQLDLLHKLPEENRVDGFDNNTAQNQITSLRMEAFLGQAEQLAAQAVLQSWNKLLPCTQQDAACGRQFIQTFGKRAFRRPLTTAEADTFAVNFSGVTFRDAVEKTVMGMLMSPNFLYRSELGEAQADGTYKLTPYEVASSLSYLFWGSMPDATLMQAADQNALETPQQRISQASRLLADPRSRQQVGNFVGQWLLKTNPYALPPKDGSVYPAYTDQVKLAMSQELINFFNHVAFDSTQTFRELYEADYVIANKTLTDFYHLGGATDSNFSKIPVTDGSRHGILTLGAILARYANSNESHPFKRGRFFFERVLCHDLPEAANMGVVEAPDPDPNMTTRERFAFHSNSGTSCFSCHQYLDGPGFNFEKYDGAGQFRQLENGSLINAFGLLRGMETYTPTEQLNVNDLAHLSQLVADSPTAAQCLAKQYYRYTTGRRETSADSCALDSYIQTYADNGYNLQTMLLGIVNAPNFTLRRAQ</sequence>
<dbReference type="InterPro" id="IPR018366">
    <property type="entry name" value="CBM2_CS"/>
</dbReference>
<dbReference type="Pfam" id="PF00553">
    <property type="entry name" value="CBM_2"/>
    <property type="match status" value="3"/>
</dbReference>
<evidence type="ECO:0000256" key="1">
    <source>
        <dbReference type="ARBA" id="ARBA00022448"/>
    </source>
</evidence>
<dbReference type="Pfam" id="PF07624">
    <property type="entry name" value="PSD2"/>
    <property type="match status" value="1"/>
</dbReference>
<dbReference type="InterPro" id="IPR003961">
    <property type="entry name" value="FN3_dom"/>
</dbReference>
<evidence type="ECO:0000256" key="8">
    <source>
        <dbReference type="ARBA" id="ARBA00023295"/>
    </source>
</evidence>
<dbReference type="Gene3D" id="2.60.40.290">
    <property type="match status" value="3"/>
</dbReference>
<dbReference type="Pfam" id="PF00034">
    <property type="entry name" value="Cytochrom_C"/>
    <property type="match status" value="1"/>
</dbReference>
<dbReference type="Pfam" id="PF13442">
    <property type="entry name" value="Cytochrome_CBB3"/>
    <property type="match status" value="1"/>
</dbReference>
<evidence type="ECO:0000256" key="9">
    <source>
        <dbReference type="PROSITE-ProRule" id="PRU00433"/>
    </source>
</evidence>
<dbReference type="PROSITE" id="PS51007">
    <property type="entry name" value="CYTC"/>
    <property type="match status" value="3"/>
</dbReference>
<keyword evidence="5" id="KW-0249">Electron transport</keyword>
<feature type="domain" description="Fibronectin type-III" evidence="12">
    <location>
        <begin position="734"/>
        <end position="828"/>
    </location>
</feature>
<keyword evidence="2 9" id="KW-0349">Heme</keyword>
<dbReference type="SUPFAM" id="SSF49384">
    <property type="entry name" value="Carbohydrate-binding domain"/>
    <property type="match status" value="3"/>
</dbReference>
<dbReference type="Pfam" id="PF07637">
    <property type="entry name" value="PSD5"/>
    <property type="match status" value="1"/>
</dbReference>
<feature type="domain" description="Fibronectin type-III" evidence="12">
    <location>
        <begin position="381"/>
        <end position="470"/>
    </location>
</feature>
<feature type="domain" description="CBM2" evidence="14">
    <location>
        <begin position="149"/>
        <end position="258"/>
    </location>
</feature>
<reference evidence="15 16" key="1">
    <citation type="submission" date="2021-04" db="EMBL/GenBank/DDBJ databases">
        <title>Genomics, taxonomy and metabolism of representatives of sulfur bacteria of the genus Thiothrix: Thiothrix fructosivorans QT, Thiothrix unzii A1T and three new species, Thiothrix subterranea sp. nov., Thiothrix litoralis sp. nov. and 'Candidatus Thiothrix anitrata' sp. nov.</title>
        <authorList>
            <person name="Ravin N.V."/>
            <person name="Smolyakov D."/>
            <person name="Rudenko T.S."/>
            <person name="Mardanov A.V."/>
            <person name="Beletsky A.V."/>
            <person name="Markov N.D."/>
            <person name="Fomenkov A.I."/>
            <person name="Roberts R.J."/>
            <person name="Karnachuk O.V."/>
            <person name="Novikov A."/>
            <person name="Grabovich M.Y."/>
        </authorList>
    </citation>
    <scope>NUCLEOTIDE SEQUENCE [LARGE SCALE GENOMIC DNA]</scope>
    <source>
        <strain evidence="15 16">A52</strain>
    </source>
</reference>
<dbReference type="InterPro" id="IPR013042">
    <property type="entry name" value="DUF1592"/>
</dbReference>
<proteinExistence type="predicted"/>
<dbReference type="PROSITE" id="PS50853">
    <property type="entry name" value="FN3"/>
    <property type="match status" value="2"/>
</dbReference>
<protein>
    <submittedName>
        <fullName evidence="15">Cellulose binding domain-containing protein</fullName>
    </submittedName>
</protein>
<feature type="domain" description="CBM2" evidence="14">
    <location>
        <begin position="262"/>
        <end position="371"/>
    </location>
</feature>
<dbReference type="InterPro" id="IPR011478">
    <property type="entry name" value="DUF1585"/>
</dbReference>
<evidence type="ECO:0000256" key="10">
    <source>
        <dbReference type="SAM" id="MobiDB-lite"/>
    </source>
</evidence>
<dbReference type="SUPFAM" id="SSF49265">
    <property type="entry name" value="Fibronectin type III"/>
    <property type="match status" value="2"/>
</dbReference>
<dbReference type="InterPro" id="IPR013039">
    <property type="entry name" value="DUF1588"/>
</dbReference>
<dbReference type="InterPro" id="IPR009056">
    <property type="entry name" value="Cyt_c-like_dom"/>
</dbReference>